<dbReference type="InterPro" id="IPR015000">
    <property type="entry name" value="EipB-like"/>
</dbReference>
<comment type="caution">
    <text evidence="2">The sequence shown here is derived from an EMBL/GenBank/DDBJ whole genome shotgun (WGS) entry which is preliminary data.</text>
</comment>
<sequence>MLNCRLLVPAAVLACLATPVMAQEMAPHRAVYEVGAIENGKPSDGTRGTYAYELKQTCDGYVIYQRLRLEASGQRSAVVSEQQTQMTESKDGRRLTFEHRSVAGGKQTSLIKGDAVMSDDGTGQARFTDPEGQTVALPKGTLFPVAIARATIRAARAGENSFDALFFFGDKVKPPQQVNAVIGRVPKRLADVKIPDGGEEMVDGRTRIYYRAGFFDAESKGQGEPAFEMSSVTLDNGIELYGTHEQGEGGIEYRITRLEPIPKPECGK</sequence>
<dbReference type="RefSeq" id="WP_230553592.1">
    <property type="nucleotide sequence ID" value="NZ_JAJISD010000013.1"/>
</dbReference>
<name>A0ABS8L1H5_9HYPH</name>
<organism evidence="2 3">
    <name type="scientific">Reyranella aquatilis</name>
    <dbReference type="NCBI Taxonomy" id="2035356"/>
    <lineage>
        <taxon>Bacteria</taxon>
        <taxon>Pseudomonadati</taxon>
        <taxon>Pseudomonadota</taxon>
        <taxon>Alphaproteobacteria</taxon>
        <taxon>Hyphomicrobiales</taxon>
        <taxon>Reyranellaceae</taxon>
        <taxon>Reyranella</taxon>
    </lineage>
</organism>
<accession>A0ABS8L1H5</accession>
<dbReference type="Proteomes" id="UP001198862">
    <property type="component" value="Unassembled WGS sequence"/>
</dbReference>
<feature type="chain" id="PRO_5046977857" evidence="1">
    <location>
        <begin position="23"/>
        <end position="268"/>
    </location>
</feature>
<dbReference type="EMBL" id="JAJISD010000013">
    <property type="protein sequence ID" value="MCC8432171.1"/>
    <property type="molecule type" value="Genomic_DNA"/>
</dbReference>
<protein>
    <submittedName>
        <fullName evidence="2">Cell envelope integrity EipB family protein</fullName>
    </submittedName>
</protein>
<evidence type="ECO:0000313" key="3">
    <source>
        <dbReference type="Proteomes" id="UP001198862"/>
    </source>
</evidence>
<evidence type="ECO:0000256" key="1">
    <source>
        <dbReference type="SAM" id="SignalP"/>
    </source>
</evidence>
<reference evidence="2 3" key="1">
    <citation type="submission" date="2021-11" db="EMBL/GenBank/DDBJ databases">
        <authorList>
            <person name="Lee D.-H."/>
            <person name="Kim S.-B."/>
        </authorList>
    </citation>
    <scope>NUCLEOTIDE SEQUENCE [LARGE SCALE GENOMIC DNA]</scope>
    <source>
        <strain evidence="2 3">KCTC 52223</strain>
    </source>
</reference>
<evidence type="ECO:0000313" key="2">
    <source>
        <dbReference type="EMBL" id="MCC8432171.1"/>
    </source>
</evidence>
<feature type="signal peptide" evidence="1">
    <location>
        <begin position="1"/>
        <end position="22"/>
    </location>
</feature>
<gene>
    <name evidence="2" type="ORF">LJ725_24615</name>
</gene>
<dbReference type="Pfam" id="PF08904">
    <property type="entry name" value="EipB_like"/>
    <property type="match status" value="1"/>
</dbReference>
<keyword evidence="3" id="KW-1185">Reference proteome</keyword>
<keyword evidence="1" id="KW-0732">Signal</keyword>
<proteinExistence type="predicted"/>